<gene>
    <name evidence="2" type="ORF">VVD49_07430</name>
</gene>
<evidence type="ECO:0000256" key="1">
    <source>
        <dbReference type="SAM" id="Phobius"/>
    </source>
</evidence>
<feature type="transmembrane region" description="Helical" evidence="1">
    <location>
        <begin position="241"/>
        <end position="261"/>
    </location>
</feature>
<accession>A0ABU6K2U5</accession>
<dbReference type="NCBIfam" id="NF041043">
    <property type="entry name" value="BPSS1780_fam"/>
    <property type="match status" value="1"/>
</dbReference>
<feature type="transmembrane region" description="Helical" evidence="1">
    <location>
        <begin position="102"/>
        <end position="124"/>
    </location>
</feature>
<sequence length="281" mass="29481">MQAKRLPAARGWFWFVGGLKLWQRNPAIVGLAAMLSFLLSGLVGSVPWIGSLLICLIGPFLDIFLLHVCHAVSLERRVNPKVLTSGFVAIFQRNGNARVNGLLILGVVTFVGLMLGKGLMTLVAGESLQQIAASSEAASATMANAAAGASLPQAAIAPVALPFNAMLALLFNLLGISVLSIVMWIAPALTAFADVPPVKSLFFSVIACWRNKAAFLVFGLSLAGLSVPLSIIMLFGGVGQAVAVMVLFGVLMPACLASNYLSLTDIFGPLQQAPRANEHDA</sequence>
<proteinExistence type="predicted"/>
<feature type="transmembrane region" description="Helical" evidence="1">
    <location>
        <begin position="169"/>
        <end position="192"/>
    </location>
</feature>
<feature type="transmembrane region" description="Helical" evidence="1">
    <location>
        <begin position="21"/>
        <end position="42"/>
    </location>
</feature>
<dbReference type="RefSeq" id="WP_327598502.1">
    <property type="nucleotide sequence ID" value="NZ_JAYXHS010000001.1"/>
</dbReference>
<keyword evidence="1" id="KW-1133">Transmembrane helix</keyword>
<feature type="transmembrane region" description="Helical" evidence="1">
    <location>
        <begin position="213"/>
        <end position="235"/>
    </location>
</feature>
<dbReference type="EMBL" id="JAYXHS010000001">
    <property type="protein sequence ID" value="MEC5385550.1"/>
    <property type="molecule type" value="Genomic_DNA"/>
</dbReference>
<name>A0ABU6K2U5_9RHOO</name>
<protein>
    <submittedName>
        <fullName evidence="2">BPSS1780 family membrane protein</fullName>
    </submittedName>
</protein>
<reference evidence="2 3" key="1">
    <citation type="submission" date="2024-01" db="EMBL/GenBank/DDBJ databases">
        <title>Uliginosibacterium soil sp. nov.</title>
        <authorList>
            <person name="Lv Y."/>
        </authorList>
    </citation>
    <scope>NUCLEOTIDE SEQUENCE [LARGE SCALE GENOMIC DNA]</scope>
    <source>
        <strain evidence="2 3">H3</strain>
    </source>
</reference>
<keyword evidence="3" id="KW-1185">Reference proteome</keyword>
<comment type="caution">
    <text evidence="2">The sequence shown here is derived from an EMBL/GenBank/DDBJ whole genome shotgun (WGS) entry which is preliminary data.</text>
</comment>
<organism evidence="2 3">
    <name type="scientific">Uliginosibacterium silvisoli</name>
    <dbReference type="NCBI Taxonomy" id="3114758"/>
    <lineage>
        <taxon>Bacteria</taxon>
        <taxon>Pseudomonadati</taxon>
        <taxon>Pseudomonadota</taxon>
        <taxon>Betaproteobacteria</taxon>
        <taxon>Rhodocyclales</taxon>
        <taxon>Zoogloeaceae</taxon>
        <taxon>Uliginosibacterium</taxon>
    </lineage>
</organism>
<evidence type="ECO:0000313" key="3">
    <source>
        <dbReference type="Proteomes" id="UP001331561"/>
    </source>
</evidence>
<feature type="transmembrane region" description="Helical" evidence="1">
    <location>
        <begin position="48"/>
        <end position="69"/>
    </location>
</feature>
<keyword evidence="1" id="KW-0472">Membrane</keyword>
<keyword evidence="1" id="KW-0812">Transmembrane</keyword>
<dbReference type="Proteomes" id="UP001331561">
    <property type="component" value="Unassembled WGS sequence"/>
</dbReference>
<dbReference type="InterPro" id="IPR047798">
    <property type="entry name" value="BPSS1780-like"/>
</dbReference>
<evidence type="ECO:0000313" key="2">
    <source>
        <dbReference type="EMBL" id="MEC5385550.1"/>
    </source>
</evidence>